<dbReference type="Gene3D" id="3.40.50.2000">
    <property type="entry name" value="Glycogen Phosphorylase B"/>
    <property type="match status" value="1"/>
</dbReference>
<evidence type="ECO:0000313" key="3">
    <source>
        <dbReference type="EMBL" id="SVE62858.1"/>
    </source>
</evidence>
<feature type="transmembrane region" description="Helical" evidence="1">
    <location>
        <begin position="68"/>
        <end position="89"/>
    </location>
</feature>
<dbReference type="EMBL" id="UINC01230645">
    <property type="protein sequence ID" value="SVE62858.1"/>
    <property type="molecule type" value="Genomic_DNA"/>
</dbReference>
<evidence type="ECO:0000259" key="2">
    <source>
        <dbReference type="Pfam" id="PF13439"/>
    </source>
</evidence>
<dbReference type="SUPFAM" id="SSF53756">
    <property type="entry name" value="UDP-Glycosyltransferase/glycogen phosphorylase"/>
    <property type="match status" value="1"/>
</dbReference>
<accession>A0A383F397</accession>
<evidence type="ECO:0000256" key="1">
    <source>
        <dbReference type="SAM" id="Phobius"/>
    </source>
</evidence>
<feature type="non-terminal residue" evidence="3">
    <location>
        <position position="150"/>
    </location>
</feature>
<organism evidence="3">
    <name type="scientific">marine metagenome</name>
    <dbReference type="NCBI Taxonomy" id="408172"/>
    <lineage>
        <taxon>unclassified sequences</taxon>
        <taxon>metagenomes</taxon>
        <taxon>ecological metagenomes</taxon>
    </lineage>
</organism>
<proteinExistence type="predicted"/>
<dbReference type="Pfam" id="PF13439">
    <property type="entry name" value="Glyco_transf_4"/>
    <property type="match status" value="1"/>
</dbReference>
<sequence length="150" mass="17010">MPSKLKVLQVIPKLGYGGAETGCYDIAHYLYENDCQSYIITSGGELTKFVKKKKVKLIRLPVQSKNPLIMLINALLISLIILFLNINIVHARSRAPAWSCLLATKITRRKFVTTFHGTYNFKSKLKKFYNSVMVRSDLIIAGSNFIFSHI</sequence>
<feature type="domain" description="Glycosyltransferase subfamily 4-like N-terminal" evidence="2">
    <location>
        <begin position="16"/>
        <end position="146"/>
    </location>
</feature>
<dbReference type="AlphaFoldDB" id="A0A383F397"/>
<protein>
    <recommendedName>
        <fullName evidence="2">Glycosyltransferase subfamily 4-like N-terminal domain-containing protein</fullName>
    </recommendedName>
</protein>
<gene>
    <name evidence="3" type="ORF">METZ01_LOCUS515712</name>
</gene>
<keyword evidence="1" id="KW-0472">Membrane</keyword>
<reference evidence="3" key="1">
    <citation type="submission" date="2018-05" db="EMBL/GenBank/DDBJ databases">
        <authorList>
            <person name="Lanie J.A."/>
            <person name="Ng W.-L."/>
            <person name="Kazmierczak K.M."/>
            <person name="Andrzejewski T.M."/>
            <person name="Davidsen T.M."/>
            <person name="Wayne K.J."/>
            <person name="Tettelin H."/>
            <person name="Glass J.I."/>
            <person name="Rusch D."/>
            <person name="Podicherti R."/>
            <person name="Tsui H.-C.T."/>
            <person name="Winkler M.E."/>
        </authorList>
    </citation>
    <scope>NUCLEOTIDE SEQUENCE</scope>
</reference>
<name>A0A383F397_9ZZZZ</name>
<keyword evidence="1" id="KW-1133">Transmembrane helix</keyword>
<keyword evidence="1" id="KW-0812">Transmembrane</keyword>
<dbReference type="InterPro" id="IPR028098">
    <property type="entry name" value="Glyco_trans_4-like_N"/>
</dbReference>